<dbReference type="EMBL" id="BJOC01000023">
    <property type="protein sequence ID" value="GED22874.1"/>
    <property type="molecule type" value="Genomic_DNA"/>
</dbReference>
<evidence type="ECO:0008006" key="3">
    <source>
        <dbReference type="Google" id="ProtNLM"/>
    </source>
</evidence>
<gene>
    <name evidence="1" type="ORF">HHA01_18510</name>
</gene>
<evidence type="ECO:0000313" key="2">
    <source>
        <dbReference type="Proteomes" id="UP000319812"/>
    </source>
</evidence>
<dbReference type="Proteomes" id="UP000319812">
    <property type="component" value="Unassembled WGS sequence"/>
</dbReference>
<dbReference type="RefSeq" id="WP_141320019.1">
    <property type="nucleotide sequence ID" value="NZ_BJOC01000023.1"/>
</dbReference>
<proteinExistence type="predicted"/>
<dbReference type="InterPro" id="IPR021363">
    <property type="entry name" value="DUF2835"/>
</dbReference>
<accession>A0A4Y4F4X1</accession>
<evidence type="ECO:0000313" key="1">
    <source>
        <dbReference type="EMBL" id="GED22874.1"/>
    </source>
</evidence>
<dbReference type="Pfam" id="PF11197">
    <property type="entry name" value="DUF2835"/>
    <property type="match status" value="1"/>
</dbReference>
<comment type="caution">
    <text evidence="1">The sequence shown here is derived from an EMBL/GenBank/DDBJ whole genome shotgun (WGS) entry which is preliminary data.</text>
</comment>
<protein>
    <recommendedName>
        <fullName evidence="3">DUF2835 domain-containing protein</fullName>
    </recommendedName>
</protein>
<dbReference type="OrthoDB" id="5600793at2"/>
<organism evidence="1 2">
    <name type="scientific">Halomonas halmophila</name>
    <dbReference type="NCBI Taxonomy" id="252"/>
    <lineage>
        <taxon>Bacteria</taxon>
        <taxon>Pseudomonadati</taxon>
        <taxon>Pseudomonadota</taxon>
        <taxon>Gammaproteobacteria</taxon>
        <taxon>Oceanospirillales</taxon>
        <taxon>Halomonadaceae</taxon>
        <taxon>Halomonas</taxon>
    </lineage>
</organism>
<keyword evidence="2" id="KW-1185">Reference proteome</keyword>
<dbReference type="AlphaFoldDB" id="A0A4Y4F4X1"/>
<sequence length="79" mass="8844">MPTIDVIIELSPDACLAHYEGRVGVVHTRSLDGRSVQFPAEALRRVVTRDGVHGVFRLYVSSEGRFEGIRRLSAPPDRR</sequence>
<name>A0A4Y4F4X1_9GAMM</name>
<reference evidence="1 2" key="1">
    <citation type="submission" date="2019-06" db="EMBL/GenBank/DDBJ databases">
        <title>Whole genome shotgun sequence of Halomonas halmophila NBRC 15537.</title>
        <authorList>
            <person name="Hosoyama A."/>
            <person name="Uohara A."/>
            <person name="Ohji S."/>
            <person name="Ichikawa N."/>
        </authorList>
    </citation>
    <scope>NUCLEOTIDE SEQUENCE [LARGE SCALE GENOMIC DNA]</scope>
    <source>
        <strain evidence="1 2">NBRC 15537</strain>
    </source>
</reference>